<organism evidence="1 2">
    <name type="scientific">Methanosarcina mazei</name>
    <name type="common">Methanosarcina frisia</name>
    <dbReference type="NCBI Taxonomy" id="2209"/>
    <lineage>
        <taxon>Archaea</taxon>
        <taxon>Methanobacteriati</taxon>
        <taxon>Methanobacteriota</taxon>
        <taxon>Stenosarchaea group</taxon>
        <taxon>Methanomicrobia</taxon>
        <taxon>Methanosarcinales</taxon>
        <taxon>Methanosarcinaceae</taxon>
        <taxon>Methanosarcina</taxon>
    </lineage>
</organism>
<dbReference type="RefSeq" id="WP_048043343.1">
    <property type="nucleotide sequence ID" value="NZ_JJPP01000076.1"/>
</dbReference>
<dbReference type="Proteomes" id="UP000034817">
    <property type="component" value="Unassembled WGS sequence"/>
</dbReference>
<dbReference type="PATRIC" id="fig|2209.72.peg.2853"/>
<protein>
    <submittedName>
        <fullName evidence="1">Uncharacterized protein</fullName>
    </submittedName>
</protein>
<name>A0A0F8KGA0_METMZ</name>
<evidence type="ECO:0000313" key="1">
    <source>
        <dbReference type="EMBL" id="KKG79810.1"/>
    </source>
</evidence>
<proteinExistence type="predicted"/>
<dbReference type="EMBL" id="JJPP01000076">
    <property type="protein sequence ID" value="KKG79810.1"/>
    <property type="molecule type" value="Genomic_DNA"/>
</dbReference>
<evidence type="ECO:0000313" key="2">
    <source>
        <dbReference type="Proteomes" id="UP000034817"/>
    </source>
</evidence>
<comment type="caution">
    <text evidence="1">The sequence shown here is derived from an EMBL/GenBank/DDBJ whole genome shotgun (WGS) entry which is preliminary data.</text>
</comment>
<gene>
    <name evidence="1" type="ORF">DU55_13130</name>
</gene>
<dbReference type="AlphaFoldDB" id="A0A0F8KGA0"/>
<sequence>MTTTKQGRPYVYKDREAIGISLPKKAIAKANTLRGKQPLATFITELVCEKLGLNESDIYVK</sequence>
<reference evidence="1 2" key="1">
    <citation type="journal article" date="2015" name="ISME J.">
        <title>Genomic and phenotypic differentiation among Methanosarcina mazei populations from Columbia River sediment.</title>
        <authorList>
            <person name="Youngblut N.D."/>
            <person name="Wirth J.S."/>
            <person name="Henriksen J.R."/>
            <person name="Smith M."/>
            <person name="Simon H."/>
            <person name="Metcalf W.W."/>
            <person name="Whitaker R.J."/>
        </authorList>
    </citation>
    <scope>NUCLEOTIDE SEQUENCE [LARGE SCALE GENOMIC DNA]</scope>
    <source>
        <strain evidence="1 2">3.H.A.2.4</strain>
    </source>
</reference>
<accession>A0A0F8KGA0</accession>
<dbReference type="GeneID" id="24865003"/>